<name>A0AAW4CC05_9STRE</name>
<dbReference type="InterPro" id="IPR013325">
    <property type="entry name" value="RNA_pol_sigma_r2"/>
</dbReference>
<comment type="caution">
    <text evidence="2">The sequence shown here is derived from an EMBL/GenBank/DDBJ whole genome shotgun (WGS) entry which is preliminary data.</text>
</comment>
<feature type="non-terminal residue" evidence="2">
    <location>
        <position position="77"/>
    </location>
</feature>
<feature type="domain" description="RNA polymerase sigma-70 ECF-like HTH" evidence="1">
    <location>
        <begin position="11"/>
        <end position="72"/>
    </location>
</feature>
<dbReference type="GO" id="GO:0006352">
    <property type="term" value="P:DNA-templated transcription initiation"/>
    <property type="evidence" value="ECO:0007669"/>
    <property type="project" value="InterPro"/>
</dbReference>
<dbReference type="Gene3D" id="1.10.1740.10">
    <property type="match status" value="1"/>
</dbReference>
<dbReference type="GO" id="GO:0003700">
    <property type="term" value="F:DNA-binding transcription factor activity"/>
    <property type="evidence" value="ECO:0007669"/>
    <property type="project" value="InterPro"/>
</dbReference>
<dbReference type="InterPro" id="IPR053812">
    <property type="entry name" value="HTH_Sigma70_ECF-like"/>
</dbReference>
<dbReference type="EMBL" id="JACSZI010000188">
    <property type="protein sequence ID" value="MBF9674657.1"/>
    <property type="molecule type" value="Genomic_DNA"/>
</dbReference>
<dbReference type="Pfam" id="PF07638">
    <property type="entry name" value="Sigma70_ECF"/>
    <property type="match status" value="1"/>
</dbReference>
<dbReference type="Proteomes" id="UP000743672">
    <property type="component" value="Unassembled WGS sequence"/>
</dbReference>
<evidence type="ECO:0000259" key="1">
    <source>
        <dbReference type="Pfam" id="PF07638"/>
    </source>
</evidence>
<dbReference type="AlphaFoldDB" id="A0AAW4CC05"/>
<dbReference type="SUPFAM" id="SSF88946">
    <property type="entry name" value="Sigma2 domain of RNA polymerase sigma factors"/>
    <property type="match status" value="1"/>
</dbReference>
<reference evidence="2" key="1">
    <citation type="journal article" date="2020" name="J. Clin. Microbiol.">
        <title>Streptococcus pseudopneumoniae: Use of whole genome sequences to validate methods used for identification.</title>
        <authorList>
            <person name="Jensen C.S."/>
            <person name="Iversen K.H."/>
            <person name="Dargis R."/>
            <person name="Shewmaker P."/>
            <person name="Rasmussen S."/>
            <person name="Christensen J.J."/>
            <person name="Nielsen X.C."/>
        </authorList>
    </citation>
    <scope>NUCLEOTIDE SEQUENCE</scope>
    <source>
        <strain evidence="2">256-03</strain>
    </source>
</reference>
<sequence length="77" mass="8840">KGQTHEGAEDLTQDFFAYLLEKNWLCSVQRRETRFSTLLLTILGNFLVDHLRHESRAKRGGGQRLLSLDMASAEPCY</sequence>
<proteinExistence type="predicted"/>
<accession>A0AAW4CC05</accession>
<organism evidence="2 3">
    <name type="scientific">Streptococcus pseudopneumoniae</name>
    <dbReference type="NCBI Taxonomy" id="257758"/>
    <lineage>
        <taxon>Bacteria</taxon>
        <taxon>Bacillati</taxon>
        <taxon>Bacillota</taxon>
        <taxon>Bacilli</taxon>
        <taxon>Lactobacillales</taxon>
        <taxon>Streptococcaceae</taxon>
        <taxon>Streptococcus</taxon>
    </lineage>
</organism>
<feature type="non-terminal residue" evidence="2">
    <location>
        <position position="1"/>
    </location>
</feature>
<protein>
    <submittedName>
        <fullName evidence="2">Sigma-70 family RNA polymerase sigma factor</fullName>
    </submittedName>
</protein>
<evidence type="ECO:0000313" key="2">
    <source>
        <dbReference type="EMBL" id="MBF9674657.1"/>
    </source>
</evidence>
<evidence type="ECO:0000313" key="3">
    <source>
        <dbReference type="Proteomes" id="UP000743672"/>
    </source>
</evidence>
<gene>
    <name evidence="2" type="ORF">IAI20_11685</name>
</gene>